<evidence type="ECO:0000313" key="2">
    <source>
        <dbReference type="EMBL" id="GCC19725.1"/>
    </source>
</evidence>
<comment type="caution">
    <text evidence="2">The sequence shown here is derived from an EMBL/GenBank/DDBJ whole genome shotgun (WGS) entry which is preliminary data.</text>
</comment>
<dbReference type="PANTHER" id="PTHR18863:SF5">
    <property type="entry name" value="TESTIS EXPRESSED GENE 21"/>
    <property type="match status" value="1"/>
</dbReference>
<dbReference type="OMA" id="CHEVESK"/>
<proteinExistence type="predicted"/>
<dbReference type="InterPro" id="IPR039139">
    <property type="entry name" value="CCDC170-like"/>
</dbReference>
<sequence>MGRSRVLYDTPDQQLNLSLFHSQLEEQLKIYHEELEKKDEVIRTLTRLRRIDDSTSSVTKNPGLSKVAEYRDRQPAKEPSSLQLRGDLARYKDSDVRQTSLIPVLSTGHSQEFPATAASVQNQTNASLQSENQALRERVSELEERLRLHLRERELSEQKVVNLERRLATGIEKLALSLNTEPGGQRDPLEYLTGKVSELVQEHAQWETRIVTLEETLTNQELEFRASRQTLMKLVSDAGKAQQEAALSSQDVKAMRKVVQSAQKFSKGPNLTTLWIKTSQSSLFTYY</sequence>
<dbReference type="STRING" id="137246.A0A401RNI9"/>
<dbReference type="EMBL" id="BEZZ01001591">
    <property type="protein sequence ID" value="GCC19725.1"/>
    <property type="molecule type" value="Genomic_DNA"/>
</dbReference>
<dbReference type="Proteomes" id="UP000287033">
    <property type="component" value="Unassembled WGS sequence"/>
</dbReference>
<dbReference type="PANTHER" id="PTHR18863">
    <property type="entry name" value="TSEC-2-RELATED"/>
    <property type="match status" value="1"/>
</dbReference>
<name>A0A401RNI9_CHIPU</name>
<evidence type="ECO:0000256" key="1">
    <source>
        <dbReference type="SAM" id="Coils"/>
    </source>
</evidence>
<accession>A0A401RNI9</accession>
<gene>
    <name evidence="2" type="ORF">chiPu_0018489</name>
</gene>
<keyword evidence="1" id="KW-0175">Coiled coil</keyword>
<feature type="coiled-coil region" evidence="1">
    <location>
        <begin position="118"/>
        <end position="166"/>
    </location>
</feature>
<feature type="coiled-coil region" evidence="1">
    <location>
        <begin position="196"/>
        <end position="223"/>
    </location>
</feature>
<organism evidence="2 3">
    <name type="scientific">Chiloscyllium punctatum</name>
    <name type="common">Brownbanded bambooshark</name>
    <name type="synonym">Hemiscyllium punctatum</name>
    <dbReference type="NCBI Taxonomy" id="137246"/>
    <lineage>
        <taxon>Eukaryota</taxon>
        <taxon>Metazoa</taxon>
        <taxon>Chordata</taxon>
        <taxon>Craniata</taxon>
        <taxon>Vertebrata</taxon>
        <taxon>Chondrichthyes</taxon>
        <taxon>Elasmobranchii</taxon>
        <taxon>Galeomorphii</taxon>
        <taxon>Galeoidea</taxon>
        <taxon>Orectolobiformes</taxon>
        <taxon>Hemiscylliidae</taxon>
        <taxon>Chiloscyllium</taxon>
    </lineage>
</organism>
<dbReference type="OrthoDB" id="5832575at2759"/>
<dbReference type="AlphaFoldDB" id="A0A401RNI9"/>
<evidence type="ECO:0000313" key="3">
    <source>
        <dbReference type="Proteomes" id="UP000287033"/>
    </source>
</evidence>
<protein>
    <submittedName>
        <fullName evidence="2">Uncharacterized protein</fullName>
    </submittedName>
</protein>
<keyword evidence="3" id="KW-1185">Reference proteome</keyword>
<reference evidence="2 3" key="1">
    <citation type="journal article" date="2018" name="Nat. Ecol. Evol.">
        <title>Shark genomes provide insights into elasmobranch evolution and the origin of vertebrates.</title>
        <authorList>
            <person name="Hara Y"/>
            <person name="Yamaguchi K"/>
            <person name="Onimaru K"/>
            <person name="Kadota M"/>
            <person name="Koyanagi M"/>
            <person name="Keeley SD"/>
            <person name="Tatsumi K"/>
            <person name="Tanaka K"/>
            <person name="Motone F"/>
            <person name="Kageyama Y"/>
            <person name="Nozu R"/>
            <person name="Adachi N"/>
            <person name="Nishimura O"/>
            <person name="Nakagawa R"/>
            <person name="Tanegashima C"/>
            <person name="Kiyatake I"/>
            <person name="Matsumoto R"/>
            <person name="Murakumo K"/>
            <person name="Nishida K"/>
            <person name="Terakita A"/>
            <person name="Kuratani S"/>
            <person name="Sato K"/>
            <person name="Hyodo S Kuraku.S."/>
        </authorList>
    </citation>
    <scope>NUCLEOTIDE SEQUENCE [LARGE SCALE GENOMIC DNA]</scope>
</reference>